<evidence type="ECO:0000313" key="2">
    <source>
        <dbReference type="Proteomes" id="UP000265520"/>
    </source>
</evidence>
<feature type="non-terminal residue" evidence="1">
    <location>
        <position position="148"/>
    </location>
</feature>
<keyword evidence="1" id="KW-0695">RNA-directed DNA polymerase</keyword>
<dbReference type="EMBL" id="LXQA010077694">
    <property type="protein sequence ID" value="MCI10806.1"/>
    <property type="molecule type" value="Genomic_DNA"/>
</dbReference>
<dbReference type="Proteomes" id="UP000265520">
    <property type="component" value="Unassembled WGS sequence"/>
</dbReference>
<dbReference type="InterPro" id="IPR036691">
    <property type="entry name" value="Endo/exonu/phosph_ase_sf"/>
</dbReference>
<name>A0A392PHM3_9FABA</name>
<dbReference type="GO" id="GO:0003964">
    <property type="term" value="F:RNA-directed DNA polymerase activity"/>
    <property type="evidence" value="ECO:0007669"/>
    <property type="project" value="UniProtKB-KW"/>
</dbReference>
<evidence type="ECO:0000313" key="1">
    <source>
        <dbReference type="EMBL" id="MCI10806.1"/>
    </source>
</evidence>
<proteinExistence type="predicted"/>
<protein>
    <submittedName>
        <fullName evidence="1">Reverse transcriptase</fullName>
    </submittedName>
</protein>
<keyword evidence="1" id="KW-0548">Nucleotidyltransferase</keyword>
<organism evidence="1 2">
    <name type="scientific">Trifolium medium</name>
    <dbReference type="NCBI Taxonomy" id="97028"/>
    <lineage>
        <taxon>Eukaryota</taxon>
        <taxon>Viridiplantae</taxon>
        <taxon>Streptophyta</taxon>
        <taxon>Embryophyta</taxon>
        <taxon>Tracheophyta</taxon>
        <taxon>Spermatophyta</taxon>
        <taxon>Magnoliopsida</taxon>
        <taxon>eudicotyledons</taxon>
        <taxon>Gunneridae</taxon>
        <taxon>Pentapetalae</taxon>
        <taxon>rosids</taxon>
        <taxon>fabids</taxon>
        <taxon>Fabales</taxon>
        <taxon>Fabaceae</taxon>
        <taxon>Papilionoideae</taxon>
        <taxon>50 kb inversion clade</taxon>
        <taxon>NPAAA clade</taxon>
        <taxon>Hologalegina</taxon>
        <taxon>IRL clade</taxon>
        <taxon>Trifolieae</taxon>
        <taxon>Trifolium</taxon>
    </lineage>
</organism>
<comment type="caution">
    <text evidence="1">The sequence shown here is derived from an EMBL/GenBank/DDBJ whole genome shotgun (WGS) entry which is preliminary data.</text>
</comment>
<dbReference type="Gene3D" id="3.60.10.10">
    <property type="entry name" value="Endonuclease/exonuclease/phosphatase"/>
    <property type="match status" value="1"/>
</dbReference>
<sequence length="148" mass="16230">MALQESKLGVVNNKLCAQLWGGDDVGWMSVSANGRSGGVITMWDNNKGKLVSSFQGQGYLGVILQWGVNEDVCVIVNVYAPCVLQAKKALWVDLLVARRFHVAEHFCILGDFNSVRSPEERKGVSVGLENSEDTRIFNVFVDNIGLVD</sequence>
<dbReference type="SUPFAM" id="SSF56219">
    <property type="entry name" value="DNase I-like"/>
    <property type="match status" value="1"/>
</dbReference>
<dbReference type="AlphaFoldDB" id="A0A392PHM3"/>
<keyword evidence="1" id="KW-0808">Transferase</keyword>
<keyword evidence="2" id="KW-1185">Reference proteome</keyword>
<accession>A0A392PHM3</accession>
<reference evidence="1 2" key="1">
    <citation type="journal article" date="2018" name="Front. Plant Sci.">
        <title>Red Clover (Trifolium pratense) and Zigzag Clover (T. medium) - A Picture of Genomic Similarities and Differences.</title>
        <authorList>
            <person name="Dluhosova J."/>
            <person name="Istvanek J."/>
            <person name="Nedelnik J."/>
            <person name="Repkova J."/>
        </authorList>
    </citation>
    <scope>NUCLEOTIDE SEQUENCE [LARGE SCALE GENOMIC DNA]</scope>
    <source>
        <strain evidence="2">cv. 10/8</strain>
        <tissue evidence="1">Leaf</tissue>
    </source>
</reference>